<dbReference type="PANTHER" id="PTHR37305">
    <property type="entry name" value="INTEGRAL MEMBRANE PROTEIN-RELATED"/>
    <property type="match status" value="1"/>
</dbReference>
<feature type="transmembrane region" description="Helical" evidence="1">
    <location>
        <begin position="242"/>
        <end position="264"/>
    </location>
</feature>
<feature type="transmembrane region" description="Helical" evidence="1">
    <location>
        <begin position="20"/>
        <end position="40"/>
    </location>
</feature>
<evidence type="ECO:0000256" key="1">
    <source>
        <dbReference type="SAM" id="Phobius"/>
    </source>
</evidence>
<keyword evidence="1" id="KW-0472">Membrane</keyword>
<name>A0A418MQQ9_9ACTN</name>
<dbReference type="EMBL" id="QXEC01000023">
    <property type="protein sequence ID" value="RIV35923.1"/>
    <property type="molecule type" value="Genomic_DNA"/>
</dbReference>
<sequence>MSNLVRSELLKIRTTSTWWWLAIGALLSIAMAFPINAWLFNTAVGGNAEDIGLTGDAASAPAQAANLYTSGQYLGLMFVMLIGILMVTNEFFHQTATTTFLATPRRTTVIVSKLIAASLLGFAFWLVTTVIDLGAGAIFLSLNDHGTLLGEWEVQRALLLNLMAYAIWTVLGVGIGTLITNQLGAVITSSVLYLIGTQVVSLLFFMLSSWLDSVAVLKWQVLWPAVASQVMITPGENEMLPAWWVGALVLIGYALVSGIVGVLITRRRDIS</sequence>
<keyword evidence="1" id="KW-1133">Transmembrane helix</keyword>
<organism evidence="2 3">
    <name type="scientific">Micromonospora radicis</name>
    <dbReference type="NCBI Taxonomy" id="1894971"/>
    <lineage>
        <taxon>Bacteria</taxon>
        <taxon>Bacillati</taxon>
        <taxon>Actinomycetota</taxon>
        <taxon>Actinomycetes</taxon>
        <taxon>Micromonosporales</taxon>
        <taxon>Micromonosporaceae</taxon>
        <taxon>Micromonospora</taxon>
    </lineage>
</organism>
<dbReference type="PANTHER" id="PTHR37305:SF1">
    <property type="entry name" value="MEMBRANE PROTEIN"/>
    <property type="match status" value="1"/>
</dbReference>
<feature type="transmembrane region" description="Helical" evidence="1">
    <location>
        <begin position="162"/>
        <end position="179"/>
    </location>
</feature>
<proteinExistence type="predicted"/>
<dbReference type="Proteomes" id="UP000283832">
    <property type="component" value="Unassembled WGS sequence"/>
</dbReference>
<protein>
    <submittedName>
        <fullName evidence="2">ABC transporter permease</fullName>
    </submittedName>
</protein>
<reference evidence="2 3" key="1">
    <citation type="submission" date="2018-08" db="EMBL/GenBank/DDBJ databases">
        <title>Jishengella sp. nov., isolated from a root of Azadirachta indica A. Juss. var. siamensis Valenton.</title>
        <authorList>
            <person name="Kuncharoen N."/>
            <person name="Tanasupawat S."/>
            <person name="Kudo T."/>
            <person name="Ohkuma M."/>
        </authorList>
    </citation>
    <scope>NUCLEOTIDE SEQUENCE [LARGE SCALE GENOMIC DNA]</scope>
    <source>
        <strain evidence="2 3">AZ1-13</strain>
    </source>
</reference>
<dbReference type="RefSeq" id="WP_119578917.1">
    <property type="nucleotide sequence ID" value="NZ_QXEC01000023.1"/>
</dbReference>
<feature type="transmembrane region" description="Helical" evidence="1">
    <location>
        <begin position="191"/>
        <end position="211"/>
    </location>
</feature>
<keyword evidence="1" id="KW-0812">Transmembrane</keyword>
<feature type="transmembrane region" description="Helical" evidence="1">
    <location>
        <begin position="73"/>
        <end position="93"/>
    </location>
</feature>
<dbReference type="OrthoDB" id="5244396at2"/>
<keyword evidence="3" id="KW-1185">Reference proteome</keyword>
<feature type="transmembrane region" description="Helical" evidence="1">
    <location>
        <begin position="114"/>
        <end position="142"/>
    </location>
</feature>
<comment type="caution">
    <text evidence="2">The sequence shown here is derived from an EMBL/GenBank/DDBJ whole genome shotgun (WGS) entry which is preliminary data.</text>
</comment>
<accession>A0A418MQQ9</accession>
<evidence type="ECO:0000313" key="2">
    <source>
        <dbReference type="EMBL" id="RIV35923.1"/>
    </source>
</evidence>
<dbReference type="AlphaFoldDB" id="A0A418MQQ9"/>
<gene>
    <name evidence="2" type="ORF">D2L64_20935</name>
</gene>
<evidence type="ECO:0000313" key="3">
    <source>
        <dbReference type="Proteomes" id="UP000283832"/>
    </source>
</evidence>